<dbReference type="CDD" id="cd14726">
    <property type="entry name" value="TraB_PrgY-like"/>
    <property type="match status" value="1"/>
</dbReference>
<dbReference type="PANTHER" id="PTHR21530">
    <property type="entry name" value="PHEROMONE SHUTDOWN PROTEIN"/>
    <property type="match status" value="1"/>
</dbReference>
<keyword evidence="3" id="KW-1185">Reference proteome</keyword>
<feature type="transmembrane region" description="Helical" evidence="1">
    <location>
        <begin position="284"/>
        <end position="306"/>
    </location>
</feature>
<proteinExistence type="predicted"/>
<evidence type="ECO:0000313" key="3">
    <source>
        <dbReference type="Proteomes" id="UP000218890"/>
    </source>
</evidence>
<dbReference type="AlphaFoldDB" id="A0A0X8X9J2"/>
<dbReference type="RefSeq" id="WP_096409362.1">
    <property type="nucleotide sequence ID" value="NZ_AP017372.2"/>
</dbReference>
<organism evidence="2 3">
    <name type="scientific">Halorhodospira halochloris</name>
    <name type="common">Ectothiorhodospira halochloris</name>
    <dbReference type="NCBI Taxonomy" id="1052"/>
    <lineage>
        <taxon>Bacteria</taxon>
        <taxon>Pseudomonadati</taxon>
        <taxon>Pseudomonadota</taxon>
        <taxon>Gammaproteobacteria</taxon>
        <taxon>Chromatiales</taxon>
        <taxon>Ectothiorhodospiraceae</taxon>
        <taxon>Halorhodospira</taxon>
    </lineage>
</organism>
<dbReference type="InterPro" id="IPR002816">
    <property type="entry name" value="TraB/PrgY/GumN_fam"/>
</dbReference>
<keyword evidence="1" id="KW-0812">Transmembrane</keyword>
<dbReference type="PANTHER" id="PTHR21530:SF7">
    <property type="entry name" value="TRAB DOMAIN-CONTAINING PROTEIN"/>
    <property type="match status" value="1"/>
</dbReference>
<dbReference type="EMBL" id="AP017372">
    <property type="protein sequence ID" value="BAU57996.1"/>
    <property type="molecule type" value="Genomic_DNA"/>
</dbReference>
<name>A0A0X8X9J2_HALHR</name>
<dbReference type="Proteomes" id="UP000218890">
    <property type="component" value="Chromosome"/>
</dbReference>
<sequence length="399" mass="43106">MADTATAGPRKTITVDGTEIVLLGTAHISQASTDEVIAEIGSGQYDAVAVELCESRLRSLTDPHYLENLDLFQVLREGRGGLIMANLALGAYQQRLAEQLGVEPGAELKAAAQQAEDNGAELVLIDREVGTTMRRLYRNVPWYQRFGLIGGLVASVATSQKIDSEDVERLKKGDIMESTFREMAQSSKTLYKPLIEERDRYMAARVLEQCAGKFRKVLVVLGAGHLEGVASALEQPTPKPAAEVKELDTCPPPSRWPKFLAWAVVVIVLSGFALGFAQSPELGWTLVATWVLLNGGLSALGVAIAYGHPITVAGAFLAAPLTSLNPTIGAGFVAAAIELTVRRPRVGDFRSLRKHVTRWQGWWTNRVARTLLVFLFASIGSAAGTYLAGARIIERLISA</sequence>
<dbReference type="InterPro" id="IPR046345">
    <property type="entry name" value="TraB_PrgY-like"/>
</dbReference>
<feature type="transmembrane region" description="Helical" evidence="1">
    <location>
        <begin position="312"/>
        <end position="337"/>
    </location>
</feature>
<dbReference type="OrthoDB" id="9809330at2"/>
<dbReference type="InterPro" id="IPR005230">
    <property type="entry name" value="TraB_bac"/>
</dbReference>
<keyword evidence="1" id="KW-1133">Transmembrane helix</keyword>
<dbReference type="NCBIfam" id="TIGR00261">
    <property type="entry name" value="traB"/>
    <property type="match status" value="1"/>
</dbReference>
<gene>
    <name evidence="2" type="primary">traB</name>
    <name evidence="2" type="ORF">HH1059_12880</name>
</gene>
<reference evidence="2" key="1">
    <citation type="submission" date="2016-02" db="EMBL/GenBank/DDBJ databases">
        <title>Halorhodospira halochloris DSM-1059 complete genome, version 2.</title>
        <authorList>
            <person name="Tsukatani Y."/>
        </authorList>
    </citation>
    <scope>NUCLEOTIDE SEQUENCE</scope>
    <source>
        <strain evidence="2">DSM 1059</strain>
    </source>
</reference>
<dbReference type="KEGG" id="hhk:HH1059_12880"/>
<feature type="transmembrane region" description="Helical" evidence="1">
    <location>
        <begin position="259"/>
        <end position="277"/>
    </location>
</feature>
<dbReference type="Pfam" id="PF01963">
    <property type="entry name" value="TraB_PrgY_gumN"/>
    <property type="match status" value="1"/>
</dbReference>
<feature type="transmembrane region" description="Helical" evidence="1">
    <location>
        <begin position="371"/>
        <end position="393"/>
    </location>
</feature>
<evidence type="ECO:0000313" key="2">
    <source>
        <dbReference type="EMBL" id="BAU57996.1"/>
    </source>
</evidence>
<accession>A0A0X8X9J2</accession>
<protein>
    <submittedName>
        <fullName evidence="2">Pheromone shutdown protein</fullName>
    </submittedName>
</protein>
<evidence type="ECO:0000256" key="1">
    <source>
        <dbReference type="SAM" id="Phobius"/>
    </source>
</evidence>
<keyword evidence="1" id="KW-0472">Membrane</keyword>